<dbReference type="EMBL" id="AGNK02000423">
    <property type="status" value="NOT_ANNOTATED_CDS"/>
    <property type="molecule type" value="Genomic_DNA"/>
</dbReference>
<keyword evidence="2" id="KW-1185">Reference proteome</keyword>
<dbReference type="Gramene" id="KQL30321">
    <property type="protein sequence ID" value="KQL30321"/>
    <property type="gene ID" value="SETIT_018755mg"/>
</dbReference>
<evidence type="ECO:0000313" key="2">
    <source>
        <dbReference type="Proteomes" id="UP000004995"/>
    </source>
</evidence>
<dbReference type="HOGENOM" id="CLU_2137834_0_0_1"/>
<proteinExistence type="predicted"/>
<reference evidence="1" key="2">
    <citation type="submission" date="2018-08" db="UniProtKB">
        <authorList>
            <consortium name="EnsemblPlants"/>
        </authorList>
    </citation>
    <scope>IDENTIFICATION</scope>
    <source>
        <strain evidence="1">Yugu1</strain>
    </source>
</reference>
<accession>K3YWV9</accession>
<evidence type="ECO:0000313" key="1">
    <source>
        <dbReference type="EnsemblPlants" id="KQL30321"/>
    </source>
</evidence>
<dbReference type="EnsemblPlants" id="KQL30321">
    <property type="protein sequence ID" value="KQL30321"/>
    <property type="gene ID" value="SETIT_018755mg"/>
</dbReference>
<protein>
    <submittedName>
        <fullName evidence="1">Uncharacterized protein</fullName>
    </submittedName>
</protein>
<dbReference type="InParanoid" id="K3YWV9"/>
<dbReference type="Proteomes" id="UP000004995">
    <property type="component" value="Unassembled WGS sequence"/>
</dbReference>
<organism evidence="1 2">
    <name type="scientific">Setaria italica</name>
    <name type="common">Foxtail millet</name>
    <name type="synonym">Panicum italicum</name>
    <dbReference type="NCBI Taxonomy" id="4555"/>
    <lineage>
        <taxon>Eukaryota</taxon>
        <taxon>Viridiplantae</taxon>
        <taxon>Streptophyta</taxon>
        <taxon>Embryophyta</taxon>
        <taxon>Tracheophyta</taxon>
        <taxon>Spermatophyta</taxon>
        <taxon>Magnoliopsida</taxon>
        <taxon>Liliopsida</taxon>
        <taxon>Poales</taxon>
        <taxon>Poaceae</taxon>
        <taxon>PACMAD clade</taxon>
        <taxon>Panicoideae</taxon>
        <taxon>Panicodae</taxon>
        <taxon>Paniceae</taxon>
        <taxon>Cenchrinae</taxon>
        <taxon>Setaria</taxon>
    </lineage>
</organism>
<name>K3YWV9_SETIT</name>
<reference evidence="2" key="1">
    <citation type="journal article" date="2012" name="Nat. Biotechnol.">
        <title>Reference genome sequence of the model plant Setaria.</title>
        <authorList>
            <person name="Bennetzen J.L."/>
            <person name="Schmutz J."/>
            <person name="Wang H."/>
            <person name="Percifield R."/>
            <person name="Hawkins J."/>
            <person name="Pontaroli A.C."/>
            <person name="Estep M."/>
            <person name="Feng L."/>
            <person name="Vaughn J.N."/>
            <person name="Grimwood J."/>
            <person name="Jenkins J."/>
            <person name="Barry K."/>
            <person name="Lindquist E."/>
            <person name="Hellsten U."/>
            <person name="Deshpande S."/>
            <person name="Wang X."/>
            <person name="Wu X."/>
            <person name="Mitros T."/>
            <person name="Triplett J."/>
            <person name="Yang X."/>
            <person name="Ye C.Y."/>
            <person name="Mauro-Herrera M."/>
            <person name="Wang L."/>
            <person name="Li P."/>
            <person name="Sharma M."/>
            <person name="Sharma R."/>
            <person name="Ronald P.C."/>
            <person name="Panaud O."/>
            <person name="Kellogg E.A."/>
            <person name="Brutnell T.P."/>
            <person name="Doust A.N."/>
            <person name="Tuskan G.A."/>
            <person name="Rokhsar D."/>
            <person name="Devos K.M."/>
        </authorList>
    </citation>
    <scope>NUCLEOTIDE SEQUENCE [LARGE SCALE GENOMIC DNA]</scope>
    <source>
        <strain evidence="2">cv. Yugu1</strain>
    </source>
</reference>
<dbReference type="AlphaFoldDB" id="K3YWV9"/>
<sequence length="113" mass="12172">MLDVATFRPACSGRWTRARRAYGERKVVHGAPRPARSLIVPQLYTPCHCRPLHGAAWSEPYPVEACSTLLRAPSTHARAETLAPGRAGGGRACQTFAIPAVCRGRAGHDGVTR</sequence>